<evidence type="ECO:0000256" key="3">
    <source>
        <dbReference type="ARBA" id="ARBA00012918"/>
    </source>
</evidence>
<sequence length="303" mass="31437">MDYEELLREAMRAARATAGRGRIADYIPALAGADPHAFGMAIATVDGQVHGVGDWERPFSIQSVSKLFSLVLVLAHGGDALWRRVGREPSGNPFNSLVQLENEQGIPRNPFINAGALVVTDRLLSLTGDAAGQVRELLRAESGNPDLATDRDIAASEAAHGHLNAALAHFLASHGNLENEVEQVLEHYYGQCAIAASCRDLALAGRFLAHHGLRVGGARLLSGSDAKRVNAVLLTCGTYDAAGDFAYRVGLPGKSGVGGGVLAVVPGRAALCAWGPALDAAGNSVAAVAALDAFTTATGLSVF</sequence>
<evidence type="ECO:0000256" key="2">
    <source>
        <dbReference type="ARBA" id="ARBA00011881"/>
    </source>
</evidence>
<protein>
    <recommendedName>
        <fullName evidence="6 7">Glutaminase</fullName>
        <ecNumber evidence="3 7">3.5.1.2</ecNumber>
    </recommendedName>
</protein>
<dbReference type="EMBL" id="JAGIQL010000102">
    <property type="protein sequence ID" value="MBP0460175.1"/>
    <property type="molecule type" value="Genomic_DNA"/>
</dbReference>
<evidence type="ECO:0000313" key="8">
    <source>
        <dbReference type="EMBL" id="MBP0460175.1"/>
    </source>
</evidence>
<feature type="binding site" evidence="7">
    <location>
        <position position="113"/>
    </location>
    <ligand>
        <name>substrate</name>
    </ligand>
</feature>
<accession>A0A940MHI8</accession>
<dbReference type="FunFam" id="3.40.710.10:FF:000005">
    <property type="entry name" value="Glutaminase"/>
    <property type="match status" value="1"/>
</dbReference>
<feature type="binding site" evidence="7">
    <location>
        <position position="164"/>
    </location>
    <ligand>
        <name>substrate</name>
    </ligand>
</feature>
<keyword evidence="9" id="KW-1185">Reference proteome</keyword>
<comment type="similarity">
    <text evidence="1 7">Belongs to the glutaminase family.</text>
</comment>
<feature type="binding site" evidence="7">
    <location>
        <position position="63"/>
    </location>
    <ligand>
        <name>substrate</name>
    </ligand>
</feature>
<feature type="binding site" evidence="7">
    <location>
        <position position="257"/>
    </location>
    <ligand>
        <name>substrate</name>
    </ligand>
</feature>
<dbReference type="GO" id="GO:0006537">
    <property type="term" value="P:glutamate biosynthetic process"/>
    <property type="evidence" value="ECO:0007669"/>
    <property type="project" value="TreeGrafter"/>
</dbReference>
<feature type="binding site" evidence="7">
    <location>
        <position position="239"/>
    </location>
    <ligand>
        <name>substrate</name>
    </ligand>
</feature>
<evidence type="ECO:0000313" key="9">
    <source>
        <dbReference type="Proteomes" id="UP000670475"/>
    </source>
</evidence>
<name>A0A940MHI8_9ACTN</name>
<dbReference type="GO" id="GO:0004359">
    <property type="term" value="F:glutaminase activity"/>
    <property type="evidence" value="ECO:0007669"/>
    <property type="project" value="UniProtKB-UniRule"/>
</dbReference>
<evidence type="ECO:0000256" key="5">
    <source>
        <dbReference type="ARBA" id="ARBA00049534"/>
    </source>
</evidence>
<dbReference type="EC" id="3.5.1.2" evidence="3 7"/>
<dbReference type="InterPro" id="IPR012338">
    <property type="entry name" value="Beta-lactam/transpept-like"/>
</dbReference>
<dbReference type="NCBIfam" id="NF002133">
    <property type="entry name" value="PRK00971.1-2"/>
    <property type="match status" value="1"/>
</dbReference>
<evidence type="ECO:0000256" key="1">
    <source>
        <dbReference type="ARBA" id="ARBA00011076"/>
    </source>
</evidence>
<dbReference type="Gene3D" id="3.40.710.10">
    <property type="entry name" value="DD-peptidase/beta-lactamase superfamily"/>
    <property type="match status" value="1"/>
</dbReference>
<reference evidence="8" key="1">
    <citation type="submission" date="2021-03" db="EMBL/GenBank/DDBJ databases">
        <title>Whole genome sequence of Streptomyces bomunensis MMS17-BM035.</title>
        <authorList>
            <person name="Lee J.H."/>
        </authorList>
    </citation>
    <scope>NUCLEOTIDE SEQUENCE</scope>
    <source>
        <strain evidence="8">MMS17-BM035</strain>
    </source>
</reference>
<dbReference type="PANTHER" id="PTHR12544">
    <property type="entry name" value="GLUTAMINASE"/>
    <property type="match status" value="1"/>
</dbReference>
<dbReference type="Pfam" id="PF04960">
    <property type="entry name" value="Glutaminase"/>
    <property type="match status" value="1"/>
</dbReference>
<proteinExistence type="inferred from homology"/>
<dbReference type="Proteomes" id="UP000670475">
    <property type="component" value="Unassembled WGS sequence"/>
</dbReference>
<dbReference type="PANTHER" id="PTHR12544:SF29">
    <property type="entry name" value="GLUTAMINASE"/>
    <property type="match status" value="1"/>
</dbReference>
<dbReference type="GO" id="GO:0006543">
    <property type="term" value="P:L-glutamine catabolic process"/>
    <property type="evidence" value="ECO:0007669"/>
    <property type="project" value="TreeGrafter"/>
</dbReference>
<dbReference type="AlphaFoldDB" id="A0A940MHI8"/>
<keyword evidence="4 7" id="KW-0378">Hydrolase</keyword>
<gene>
    <name evidence="7" type="primary">glsA</name>
    <name evidence="8" type="ORF">JFN87_22160</name>
</gene>
<comment type="subunit">
    <text evidence="2 7">Homotetramer.</text>
</comment>
<feature type="binding site" evidence="7">
    <location>
        <position position="157"/>
    </location>
    <ligand>
        <name>substrate</name>
    </ligand>
</feature>
<organism evidence="8 9">
    <name type="scientific">Streptomyces montanisoli</name>
    <dbReference type="NCBI Taxonomy" id="2798581"/>
    <lineage>
        <taxon>Bacteria</taxon>
        <taxon>Bacillati</taxon>
        <taxon>Actinomycetota</taxon>
        <taxon>Actinomycetes</taxon>
        <taxon>Kitasatosporales</taxon>
        <taxon>Streptomycetaceae</taxon>
        <taxon>Streptomyces</taxon>
    </lineage>
</organism>
<keyword evidence="7" id="KW-0007">Acetylation</keyword>
<comment type="catalytic activity">
    <reaction evidence="5 7">
        <text>L-glutamine + H2O = L-glutamate + NH4(+)</text>
        <dbReference type="Rhea" id="RHEA:15889"/>
        <dbReference type="ChEBI" id="CHEBI:15377"/>
        <dbReference type="ChEBI" id="CHEBI:28938"/>
        <dbReference type="ChEBI" id="CHEBI:29985"/>
        <dbReference type="ChEBI" id="CHEBI:58359"/>
        <dbReference type="EC" id="3.5.1.2"/>
    </reaction>
</comment>
<dbReference type="InterPro" id="IPR015868">
    <property type="entry name" value="Glutaminase"/>
</dbReference>
<evidence type="ECO:0000256" key="7">
    <source>
        <dbReference type="HAMAP-Rule" id="MF_00313"/>
    </source>
</evidence>
<feature type="binding site" evidence="7">
    <location>
        <position position="188"/>
    </location>
    <ligand>
        <name>substrate</name>
    </ligand>
</feature>
<comment type="caution">
    <text evidence="8">The sequence shown here is derived from an EMBL/GenBank/DDBJ whole genome shotgun (WGS) entry which is preliminary data.</text>
</comment>
<dbReference type="RefSeq" id="WP_209342552.1">
    <property type="nucleotide sequence ID" value="NZ_JAGIQL010000102.1"/>
</dbReference>
<evidence type="ECO:0000256" key="4">
    <source>
        <dbReference type="ARBA" id="ARBA00022801"/>
    </source>
</evidence>
<dbReference type="NCBIfam" id="TIGR03814">
    <property type="entry name" value="Gln_ase"/>
    <property type="match status" value="1"/>
</dbReference>
<dbReference type="SUPFAM" id="SSF56601">
    <property type="entry name" value="beta-lactamase/transpeptidase-like"/>
    <property type="match status" value="1"/>
</dbReference>
<dbReference type="HAMAP" id="MF_00313">
    <property type="entry name" value="Glutaminase"/>
    <property type="match status" value="1"/>
</dbReference>
<evidence type="ECO:0000256" key="6">
    <source>
        <dbReference type="ARBA" id="ARBA00070405"/>
    </source>
</evidence>